<protein>
    <submittedName>
        <fullName evidence="1">DnaA protein</fullName>
    </submittedName>
</protein>
<name>A0A4R3JHQ3_9RHOB</name>
<dbReference type="Proteomes" id="UP000295696">
    <property type="component" value="Unassembled WGS sequence"/>
</dbReference>
<sequence>MTEQLRITLPVRQALGREDFYVAEANSVAVSQIETWRDWPGRKLVLSGPEGSGKSHLAHVWAADSGALIVDATSLREEDVPRLVLRPVCVEDVPKIAGNDQAERVLLHLHNLALAEGQTLLLTADRPPSAWGLSLPDLASRMNGTPMASLTDPDDLLLGAVLLKLFADRQIVPAPDAVTYLVRHMHRSFAMARRIVDALDEAALAQPKGINRPLAIKVLQQLDTFDD</sequence>
<dbReference type="OrthoDB" id="7390113at2"/>
<dbReference type="Gene3D" id="3.40.50.300">
    <property type="entry name" value="P-loop containing nucleotide triphosphate hydrolases"/>
    <property type="match status" value="1"/>
</dbReference>
<dbReference type="PANTHER" id="PTHR30050">
    <property type="entry name" value="CHROMOSOMAL REPLICATION INITIATOR PROTEIN DNAA"/>
    <property type="match status" value="1"/>
</dbReference>
<dbReference type="GO" id="GO:0005886">
    <property type="term" value="C:plasma membrane"/>
    <property type="evidence" value="ECO:0007669"/>
    <property type="project" value="TreeGrafter"/>
</dbReference>
<dbReference type="Gene3D" id="1.10.8.60">
    <property type="match status" value="1"/>
</dbReference>
<dbReference type="GO" id="GO:0003688">
    <property type="term" value="F:DNA replication origin binding"/>
    <property type="evidence" value="ECO:0007669"/>
    <property type="project" value="TreeGrafter"/>
</dbReference>
<evidence type="ECO:0000313" key="1">
    <source>
        <dbReference type="EMBL" id="TCS65699.1"/>
    </source>
</evidence>
<reference evidence="1 2" key="1">
    <citation type="submission" date="2019-03" db="EMBL/GenBank/DDBJ databases">
        <title>Genomic Encyclopedia of Type Strains, Phase IV (KMG-IV): sequencing the most valuable type-strain genomes for metagenomic binning, comparative biology and taxonomic classification.</title>
        <authorList>
            <person name="Goeker M."/>
        </authorList>
    </citation>
    <scope>NUCLEOTIDE SEQUENCE [LARGE SCALE GENOMIC DNA]</scope>
    <source>
        <strain evidence="1 2">DSM 104836</strain>
    </source>
</reference>
<dbReference type="EMBL" id="SLZU01000003">
    <property type="protein sequence ID" value="TCS65699.1"/>
    <property type="molecule type" value="Genomic_DNA"/>
</dbReference>
<gene>
    <name evidence="1" type="ORF">EDD52_103115</name>
</gene>
<dbReference type="AlphaFoldDB" id="A0A4R3JHQ3"/>
<dbReference type="PANTHER" id="PTHR30050:SF5">
    <property type="entry name" value="DNAA REGULATORY INACTIVATOR HDA"/>
    <property type="match status" value="1"/>
</dbReference>
<accession>A0A4R3JHQ3</accession>
<organism evidence="1 2">
    <name type="scientific">Primorskyibacter sedentarius</name>
    <dbReference type="NCBI Taxonomy" id="745311"/>
    <lineage>
        <taxon>Bacteria</taxon>
        <taxon>Pseudomonadati</taxon>
        <taxon>Pseudomonadota</taxon>
        <taxon>Alphaproteobacteria</taxon>
        <taxon>Rhodobacterales</taxon>
        <taxon>Roseobacteraceae</taxon>
        <taxon>Primorskyibacter</taxon>
    </lineage>
</organism>
<evidence type="ECO:0000313" key="2">
    <source>
        <dbReference type="Proteomes" id="UP000295696"/>
    </source>
</evidence>
<dbReference type="InterPro" id="IPR027417">
    <property type="entry name" value="P-loop_NTPase"/>
</dbReference>
<dbReference type="SUPFAM" id="SSF52540">
    <property type="entry name" value="P-loop containing nucleoside triphosphate hydrolases"/>
    <property type="match status" value="1"/>
</dbReference>
<dbReference type="RefSeq" id="WP_132243202.1">
    <property type="nucleotide sequence ID" value="NZ_CBDUOC010000001.1"/>
</dbReference>
<keyword evidence="2" id="KW-1185">Reference proteome</keyword>
<proteinExistence type="predicted"/>
<dbReference type="GO" id="GO:0006270">
    <property type="term" value="P:DNA replication initiation"/>
    <property type="evidence" value="ECO:0007669"/>
    <property type="project" value="TreeGrafter"/>
</dbReference>
<comment type="caution">
    <text evidence="1">The sequence shown here is derived from an EMBL/GenBank/DDBJ whole genome shotgun (WGS) entry which is preliminary data.</text>
</comment>